<evidence type="ECO:0000313" key="1">
    <source>
        <dbReference type="EMBL" id="SVC38322.1"/>
    </source>
</evidence>
<proteinExistence type="predicted"/>
<accession>A0A382LTG4</accession>
<gene>
    <name evidence="1" type="ORF">METZ01_LOCUS291176</name>
</gene>
<name>A0A382LTG4_9ZZZZ</name>
<feature type="non-terminal residue" evidence="1">
    <location>
        <position position="70"/>
    </location>
</feature>
<sequence>MVSTQSDLQLKAHLFRRAAFGTTAHQLENMDSIPYEQIVDGFLDSDTSNGIDYDVLYRHCPDFSGGLGMS</sequence>
<protein>
    <submittedName>
        <fullName evidence="1">Uncharacterized protein</fullName>
    </submittedName>
</protein>
<organism evidence="1">
    <name type="scientific">marine metagenome</name>
    <dbReference type="NCBI Taxonomy" id="408172"/>
    <lineage>
        <taxon>unclassified sequences</taxon>
        <taxon>metagenomes</taxon>
        <taxon>ecological metagenomes</taxon>
    </lineage>
</organism>
<reference evidence="1" key="1">
    <citation type="submission" date="2018-05" db="EMBL/GenBank/DDBJ databases">
        <authorList>
            <person name="Lanie J.A."/>
            <person name="Ng W.-L."/>
            <person name="Kazmierczak K.M."/>
            <person name="Andrzejewski T.M."/>
            <person name="Davidsen T.M."/>
            <person name="Wayne K.J."/>
            <person name="Tettelin H."/>
            <person name="Glass J.I."/>
            <person name="Rusch D."/>
            <person name="Podicherti R."/>
            <person name="Tsui H.-C.T."/>
            <person name="Winkler M.E."/>
        </authorList>
    </citation>
    <scope>NUCLEOTIDE SEQUENCE</scope>
</reference>
<dbReference type="EMBL" id="UINC01088261">
    <property type="protein sequence ID" value="SVC38322.1"/>
    <property type="molecule type" value="Genomic_DNA"/>
</dbReference>
<dbReference type="AlphaFoldDB" id="A0A382LTG4"/>